<feature type="compositionally biased region" description="Basic and acidic residues" evidence="1">
    <location>
        <begin position="54"/>
        <end position="77"/>
    </location>
</feature>
<reference evidence="2 3" key="2">
    <citation type="submission" date="2017-10" db="EMBL/GenBank/DDBJ databases">
        <title>Genome analyses suggest a sexual origin of heterokaryosis in a supposedly ancient asexual fungus.</title>
        <authorList>
            <person name="Corradi N."/>
            <person name="Sedzielewska K."/>
            <person name="Noel J."/>
            <person name="Charron P."/>
            <person name="Farinelli L."/>
            <person name="Marton T."/>
            <person name="Kruger M."/>
            <person name="Pelin A."/>
            <person name="Brachmann A."/>
            <person name="Corradi N."/>
        </authorList>
    </citation>
    <scope>NUCLEOTIDE SEQUENCE [LARGE SCALE GENOMIC DNA]</scope>
    <source>
        <strain evidence="2 3">A1</strain>
    </source>
</reference>
<evidence type="ECO:0000256" key="1">
    <source>
        <dbReference type="SAM" id="MobiDB-lite"/>
    </source>
</evidence>
<dbReference type="Proteomes" id="UP000232688">
    <property type="component" value="Unassembled WGS sequence"/>
</dbReference>
<feature type="region of interest" description="Disordered" evidence="1">
    <location>
        <begin position="29"/>
        <end position="98"/>
    </location>
</feature>
<reference evidence="2 3" key="1">
    <citation type="submission" date="2017-10" db="EMBL/GenBank/DDBJ databases">
        <title>Extensive intraspecific genome diversity in a model arbuscular mycorrhizal fungus.</title>
        <authorList>
            <person name="Chen E.C.H."/>
            <person name="Morin E."/>
            <person name="Baudet D."/>
            <person name="Noel J."/>
            <person name="Ndikumana S."/>
            <person name="Charron P."/>
            <person name="St-Onge C."/>
            <person name="Giorgi J."/>
            <person name="Grigoriev I.V."/>
            <person name="Roux C."/>
            <person name="Martin F.M."/>
            <person name="Corradi N."/>
        </authorList>
    </citation>
    <scope>NUCLEOTIDE SEQUENCE [LARGE SCALE GENOMIC DNA]</scope>
    <source>
        <strain evidence="2 3">A1</strain>
    </source>
</reference>
<dbReference type="AlphaFoldDB" id="A0A2N0R7E0"/>
<feature type="compositionally biased region" description="Pro residues" evidence="1">
    <location>
        <begin position="84"/>
        <end position="97"/>
    </location>
</feature>
<evidence type="ECO:0000313" key="3">
    <source>
        <dbReference type="Proteomes" id="UP000232688"/>
    </source>
</evidence>
<name>A0A2N0R7E0_9GLOM</name>
<accession>A0A2N0R7E0</accession>
<dbReference type="EMBL" id="LLXH01001379">
    <property type="protein sequence ID" value="PKC59218.1"/>
    <property type="molecule type" value="Genomic_DNA"/>
</dbReference>
<comment type="caution">
    <text evidence="2">The sequence shown here is derived from an EMBL/GenBank/DDBJ whole genome shotgun (WGS) entry which is preliminary data.</text>
</comment>
<gene>
    <name evidence="2" type="ORF">RhiirA1_469778</name>
</gene>
<dbReference type="VEuPathDB" id="FungiDB:RhiirA1_469778"/>
<organism evidence="2 3">
    <name type="scientific">Rhizophagus irregularis</name>
    <dbReference type="NCBI Taxonomy" id="588596"/>
    <lineage>
        <taxon>Eukaryota</taxon>
        <taxon>Fungi</taxon>
        <taxon>Fungi incertae sedis</taxon>
        <taxon>Mucoromycota</taxon>
        <taxon>Glomeromycotina</taxon>
        <taxon>Glomeromycetes</taxon>
        <taxon>Glomerales</taxon>
        <taxon>Glomeraceae</taxon>
        <taxon>Rhizophagus</taxon>
    </lineage>
</organism>
<proteinExistence type="predicted"/>
<evidence type="ECO:0000313" key="2">
    <source>
        <dbReference type="EMBL" id="PKC59218.1"/>
    </source>
</evidence>
<sequence>MGWEVKSSKPISAAAVLAAKSSFISSFEANKKNASSNQSSNQNHPSGRAHHKSKDSSGDSDQRMTKIEHYIFGEKAHLSSTSSHPPPIPPSSPPIQSPFPNYILSQHLLDDSQMSSGLTSNIYFILFIYFM</sequence>
<feature type="compositionally biased region" description="Low complexity" evidence="1">
    <location>
        <begin position="32"/>
        <end position="43"/>
    </location>
</feature>
<protein>
    <submittedName>
        <fullName evidence="2">Uncharacterized protein</fullName>
    </submittedName>
</protein>